<keyword evidence="7" id="KW-1185">Reference proteome</keyword>
<dbReference type="Proteomes" id="UP000001054">
    <property type="component" value="Plasmid pNGR234b"/>
</dbReference>
<dbReference type="InterPro" id="IPR047198">
    <property type="entry name" value="DDP-like_NUDIX"/>
</dbReference>
<dbReference type="GO" id="GO:0005737">
    <property type="term" value="C:cytoplasm"/>
    <property type="evidence" value="ECO:0007669"/>
    <property type="project" value="TreeGrafter"/>
</dbReference>
<dbReference type="AlphaFoldDB" id="C3KL59"/>
<protein>
    <submittedName>
        <fullName evidence="6">NTP pyrophosphohydrolase, MutT family</fullName>
    </submittedName>
</protein>
<accession>C3KL59</accession>
<dbReference type="RefSeq" id="WP_015887770.1">
    <property type="nucleotide sequence ID" value="NC_012586.1"/>
</dbReference>
<reference evidence="6 7" key="2">
    <citation type="journal article" date="2009" name="Appl. Environ. Microbiol.">
        <title>Rhizobium sp. strain NGR234 possesses a remarkable number of secretion systems.</title>
        <authorList>
            <person name="Schmeisser C."/>
            <person name="Liesegang H."/>
            <person name="Krysciak D."/>
            <person name="Bakkou N."/>
            <person name="Le Quere A."/>
            <person name="Wollherr A."/>
            <person name="Heinemeyer I."/>
            <person name="Morgenstern B."/>
            <person name="Pommerening-Roeser A."/>
            <person name="Flores M."/>
            <person name="Palacios R."/>
            <person name="Brenner S."/>
            <person name="Gottschalk G."/>
            <person name="Schmitz R.A."/>
            <person name="Broughton W.J."/>
            <person name="Perret X."/>
            <person name="Strittmatter A.W."/>
            <person name="Streit W.R."/>
        </authorList>
    </citation>
    <scope>NUCLEOTIDE SEQUENCE [LARGE SCALE GENOMIC DNA]</scope>
    <source>
        <strain evidence="7">NBRC 101917 / NGR234</strain>
    </source>
</reference>
<name>C3KL59_SINFN</name>
<dbReference type="InterPro" id="IPR000086">
    <property type="entry name" value="NUDIX_hydrolase_dom"/>
</dbReference>
<evidence type="ECO:0000256" key="3">
    <source>
        <dbReference type="ARBA" id="ARBA00022801"/>
    </source>
</evidence>
<proteinExistence type="predicted"/>
<dbReference type="KEGG" id="rhi:NGR_b16940"/>
<feature type="domain" description="Nudix hydrolase" evidence="5">
    <location>
        <begin position="14"/>
        <end position="146"/>
    </location>
</feature>
<dbReference type="Pfam" id="PF00293">
    <property type="entry name" value="NUDIX"/>
    <property type="match status" value="1"/>
</dbReference>
<gene>
    <name evidence="6" type="ordered locus">NGR_b16940</name>
</gene>
<organism evidence="6 7">
    <name type="scientific">Sinorhizobium fredii (strain NBRC 101917 / NGR234)</name>
    <dbReference type="NCBI Taxonomy" id="394"/>
    <lineage>
        <taxon>Bacteria</taxon>
        <taxon>Pseudomonadati</taxon>
        <taxon>Pseudomonadota</taxon>
        <taxon>Alphaproteobacteria</taxon>
        <taxon>Hyphomicrobiales</taxon>
        <taxon>Rhizobiaceae</taxon>
        <taxon>Sinorhizobium/Ensifer group</taxon>
        <taxon>Sinorhizobium</taxon>
    </lineage>
</organism>
<dbReference type="InterPro" id="IPR015797">
    <property type="entry name" value="NUDIX_hydrolase-like_dom_sf"/>
</dbReference>
<dbReference type="OrthoDB" id="7066910at2"/>
<keyword evidence="6" id="KW-0614">Plasmid</keyword>
<dbReference type="PATRIC" id="fig|394.7.peg.2110"/>
<dbReference type="GO" id="GO:0016462">
    <property type="term" value="F:pyrophosphatase activity"/>
    <property type="evidence" value="ECO:0007669"/>
    <property type="project" value="InterPro"/>
</dbReference>
<keyword evidence="4" id="KW-0460">Magnesium</keyword>
<dbReference type="PANTHER" id="PTHR12629">
    <property type="entry name" value="DIPHOSPHOINOSITOL POLYPHOSPHATE PHOSPHOHYDROLASE"/>
    <property type="match status" value="1"/>
</dbReference>
<sequence length="152" mass="17033">MIKKENKHSAGEPPLRQQVAALPFRISESKCVEILLVTSRDTGRFIIPKGWRKKGQKPTDAAAMEAYEEAGAVGKVAKKPVGSYTYWKRGDGNFERLQVLVYPLAVKKHRASWPEKGERRMAWLSAEDAALLVDEPELASLIRNFKAPVSKD</sequence>
<keyword evidence="3" id="KW-0378">Hydrolase</keyword>
<dbReference type="CDD" id="cd04666">
    <property type="entry name" value="NUDIX_DIPP2_like_Nudt4"/>
    <property type="match status" value="1"/>
</dbReference>
<evidence type="ECO:0000256" key="4">
    <source>
        <dbReference type="ARBA" id="ARBA00022842"/>
    </source>
</evidence>
<dbReference type="HOGENOM" id="CLU_037162_8_1_5"/>
<dbReference type="EMBL" id="CP000874">
    <property type="protein sequence ID" value="ACP23145.1"/>
    <property type="molecule type" value="Genomic_DNA"/>
</dbReference>
<dbReference type="GO" id="GO:0046872">
    <property type="term" value="F:metal ion binding"/>
    <property type="evidence" value="ECO:0007669"/>
    <property type="project" value="UniProtKB-KW"/>
</dbReference>
<evidence type="ECO:0000259" key="5">
    <source>
        <dbReference type="PROSITE" id="PS51462"/>
    </source>
</evidence>
<evidence type="ECO:0000313" key="6">
    <source>
        <dbReference type="EMBL" id="ACP23145.1"/>
    </source>
</evidence>
<dbReference type="PROSITE" id="PS51462">
    <property type="entry name" value="NUDIX"/>
    <property type="match status" value="1"/>
</dbReference>
<evidence type="ECO:0000313" key="7">
    <source>
        <dbReference type="Proteomes" id="UP000001054"/>
    </source>
</evidence>
<comment type="cofactor">
    <cofactor evidence="1">
        <name>Mg(2+)</name>
        <dbReference type="ChEBI" id="CHEBI:18420"/>
    </cofactor>
</comment>
<evidence type="ECO:0000256" key="2">
    <source>
        <dbReference type="ARBA" id="ARBA00022723"/>
    </source>
</evidence>
<geneLocation type="plasmid" evidence="7">
    <name>sym pNGR234b</name>
</geneLocation>
<keyword evidence="2" id="KW-0479">Metal-binding</keyword>
<reference evidence="7" key="1">
    <citation type="journal article" date="2004" name="J. Bacteriol.">
        <title>An evolutionary hot spot: the pNGR234b replicon of Rhizobium sp. strain NGR234.</title>
        <authorList>
            <person name="Streit W.R."/>
            <person name="Schmitz R.A."/>
            <person name="Perret X."/>
            <person name="Staehelin C."/>
            <person name="Deakin W.J."/>
            <person name="Raasch C."/>
            <person name="Liesegang H."/>
            <person name="Broughton W.J."/>
        </authorList>
    </citation>
    <scope>NUCLEOTIDE SEQUENCE [LARGE SCALE GENOMIC DNA]</scope>
    <source>
        <strain evidence="7">NBRC 101917 / NGR234</strain>
    </source>
</reference>
<evidence type="ECO:0000256" key="1">
    <source>
        <dbReference type="ARBA" id="ARBA00001946"/>
    </source>
</evidence>
<dbReference type="SUPFAM" id="SSF55811">
    <property type="entry name" value="Nudix"/>
    <property type="match status" value="1"/>
</dbReference>
<dbReference type="Gene3D" id="3.90.79.10">
    <property type="entry name" value="Nucleoside Triphosphate Pyrophosphohydrolase"/>
    <property type="match status" value="1"/>
</dbReference>
<dbReference type="PANTHER" id="PTHR12629:SF0">
    <property type="entry name" value="DIPHOSPHOINOSITOL-POLYPHOSPHATE DIPHOSPHATASE"/>
    <property type="match status" value="1"/>
</dbReference>